<evidence type="ECO:0000313" key="5">
    <source>
        <dbReference type="Proteomes" id="UP000680714"/>
    </source>
</evidence>
<evidence type="ECO:0000256" key="3">
    <source>
        <dbReference type="ARBA" id="ARBA00023004"/>
    </source>
</evidence>
<keyword evidence="3" id="KW-0408">Iron</keyword>
<dbReference type="SUPFAM" id="SSF47188">
    <property type="entry name" value="Hemerythrin-like"/>
    <property type="match status" value="1"/>
</dbReference>
<keyword evidence="5" id="KW-1185">Reference proteome</keyword>
<name>A0ABS5IBY2_9PROT</name>
<evidence type="ECO:0000313" key="4">
    <source>
        <dbReference type="EMBL" id="MBR9971667.1"/>
    </source>
</evidence>
<proteinExistence type="inferred from homology"/>
<keyword evidence="2" id="KW-0479">Metal-binding</keyword>
<dbReference type="Proteomes" id="UP000680714">
    <property type="component" value="Unassembled WGS sequence"/>
</dbReference>
<accession>A0ABS5IBY2</accession>
<comment type="similarity">
    <text evidence="1">Belongs to the hemerythrin family.</text>
</comment>
<dbReference type="NCBIfam" id="TIGR02481">
    <property type="entry name" value="hemeryth_dom"/>
    <property type="match status" value="1"/>
</dbReference>
<dbReference type="PANTHER" id="PTHR37164:SF1">
    <property type="entry name" value="BACTERIOHEMERYTHRIN"/>
    <property type="match status" value="1"/>
</dbReference>
<dbReference type="Gene3D" id="1.20.120.50">
    <property type="entry name" value="Hemerythrin-like"/>
    <property type="match status" value="1"/>
</dbReference>
<dbReference type="InterPro" id="IPR050669">
    <property type="entry name" value="Hemerythrin"/>
</dbReference>
<organism evidence="4 5">
    <name type="scientific">Magnetospirillum sulfuroxidans</name>
    <dbReference type="NCBI Taxonomy" id="611300"/>
    <lineage>
        <taxon>Bacteria</taxon>
        <taxon>Pseudomonadati</taxon>
        <taxon>Pseudomonadota</taxon>
        <taxon>Alphaproteobacteria</taxon>
        <taxon>Rhodospirillales</taxon>
        <taxon>Rhodospirillaceae</taxon>
        <taxon>Magnetospirillum</taxon>
    </lineage>
</organism>
<evidence type="ECO:0000256" key="1">
    <source>
        <dbReference type="ARBA" id="ARBA00010587"/>
    </source>
</evidence>
<dbReference type="CDD" id="cd12107">
    <property type="entry name" value="Hemerythrin"/>
    <property type="match status" value="1"/>
</dbReference>
<reference evidence="4 5" key="1">
    <citation type="submission" date="2021-04" db="EMBL/GenBank/DDBJ databases">
        <title>Magnetospirillum sulfuroxidans sp. nov., a facultative chemolithoautotrophic sulfur-oxidizing alphaproteobacterium isolated from freshwater sediment and proposals for Paramagetospirillum gen. nov., and Magnetospirillaceae fam. nov.</title>
        <authorList>
            <person name="Koziaeva V."/>
            <person name="Geelhoed J.S."/>
            <person name="Sorokin D.Y."/>
            <person name="Grouzdev D.S."/>
        </authorList>
    </citation>
    <scope>NUCLEOTIDE SEQUENCE [LARGE SCALE GENOMIC DNA]</scope>
    <source>
        <strain evidence="4 5">J10</strain>
    </source>
</reference>
<dbReference type="InterPro" id="IPR012827">
    <property type="entry name" value="Hemerythrin_metal-bd"/>
</dbReference>
<dbReference type="RefSeq" id="WP_211547657.1">
    <property type="nucleotide sequence ID" value="NZ_JAGTUF010000005.1"/>
</dbReference>
<dbReference type="InterPro" id="IPR035938">
    <property type="entry name" value="Hemerythrin-like_sf"/>
</dbReference>
<dbReference type="EMBL" id="JAGTUF010000005">
    <property type="protein sequence ID" value="MBR9971667.1"/>
    <property type="molecule type" value="Genomic_DNA"/>
</dbReference>
<evidence type="ECO:0000256" key="2">
    <source>
        <dbReference type="ARBA" id="ARBA00022723"/>
    </source>
</evidence>
<dbReference type="PANTHER" id="PTHR37164">
    <property type="entry name" value="BACTERIOHEMERYTHRIN"/>
    <property type="match status" value="1"/>
</dbReference>
<comment type="caution">
    <text evidence="4">The sequence shown here is derived from an EMBL/GenBank/DDBJ whole genome shotgun (WGS) entry which is preliminary data.</text>
</comment>
<sequence length="139" mass="15666">MDQVTIMLVTWDDDYGLGYKVVDEGHALVIDAINRLNVATSRAHRDGEVAGLLPVLHHRLSQQFAEEEALLRLLNSANLAEHMDEHARFLSVLAHIRQLFNDGQDVASVLLLNLVCHLVSHLRGTDWDEFGDIRHRQAA</sequence>
<protein>
    <submittedName>
        <fullName evidence="4">Hemerythrin family protein</fullName>
    </submittedName>
</protein>
<gene>
    <name evidence="4" type="ORF">KEC16_08065</name>
</gene>